<comment type="caution">
    <text evidence="1">The sequence shown here is derived from an EMBL/GenBank/DDBJ whole genome shotgun (WGS) entry which is preliminary data.</text>
</comment>
<evidence type="ECO:0000313" key="2">
    <source>
        <dbReference type="Proteomes" id="UP000256838"/>
    </source>
</evidence>
<reference evidence="1 2" key="1">
    <citation type="submission" date="2018-08" db="EMBL/GenBank/DDBJ databases">
        <title>Paraburkholderia sp. DHOM06 isolated from forest soil.</title>
        <authorList>
            <person name="Gao Z.-H."/>
            <person name="Qiu L.-H."/>
        </authorList>
    </citation>
    <scope>NUCLEOTIDE SEQUENCE [LARGE SCALE GENOMIC DNA]</scope>
    <source>
        <strain evidence="1 2">DHOM06</strain>
    </source>
</reference>
<organism evidence="1 2">
    <name type="scientific">Trinickia dinghuensis</name>
    <dbReference type="NCBI Taxonomy" id="2291023"/>
    <lineage>
        <taxon>Bacteria</taxon>
        <taxon>Pseudomonadati</taxon>
        <taxon>Pseudomonadota</taxon>
        <taxon>Betaproteobacteria</taxon>
        <taxon>Burkholderiales</taxon>
        <taxon>Burkholderiaceae</taxon>
        <taxon>Trinickia</taxon>
    </lineage>
</organism>
<dbReference type="EMBL" id="QRGA01000001">
    <property type="protein sequence ID" value="RDV00791.1"/>
    <property type="molecule type" value="Genomic_DNA"/>
</dbReference>
<sequence length="82" mass="9164">MSRSCPALGAWDSRSDPSAIERRLLMICWVVLSNVNHLVKQKLAMRFQTAFGVSVFPYGGPRTANSRKAAFDLSARIVRSHE</sequence>
<dbReference type="Proteomes" id="UP000256838">
    <property type="component" value="Unassembled WGS sequence"/>
</dbReference>
<gene>
    <name evidence="1" type="ORF">DWV00_03320</name>
</gene>
<proteinExistence type="predicted"/>
<evidence type="ECO:0000313" key="1">
    <source>
        <dbReference type="EMBL" id="RDV00791.1"/>
    </source>
</evidence>
<dbReference type="AlphaFoldDB" id="A0A3D8K6F3"/>
<protein>
    <submittedName>
        <fullName evidence="1">Uncharacterized protein</fullName>
    </submittedName>
</protein>
<accession>A0A3D8K6F3</accession>
<keyword evidence="2" id="KW-1185">Reference proteome</keyword>
<name>A0A3D8K6F3_9BURK</name>